<dbReference type="Gene3D" id="3.90.70.10">
    <property type="entry name" value="Cysteine proteinases"/>
    <property type="match status" value="1"/>
</dbReference>
<evidence type="ECO:0000313" key="3">
    <source>
        <dbReference type="EMBL" id="BAY58768.1"/>
    </source>
</evidence>
<proteinExistence type="predicted"/>
<gene>
    <name evidence="3" type="ORF">NIES2135_56420</name>
</gene>
<dbReference type="InterPro" id="IPR039564">
    <property type="entry name" value="Peptidase_C39-like"/>
</dbReference>
<accession>A0A1Z4JQ50</accession>
<dbReference type="SUPFAM" id="SSF54001">
    <property type="entry name" value="Cysteine proteinases"/>
    <property type="match status" value="1"/>
</dbReference>
<name>A0A1Z4JQ50_LEPBY</name>
<evidence type="ECO:0000259" key="2">
    <source>
        <dbReference type="Pfam" id="PF13529"/>
    </source>
</evidence>
<reference evidence="3 4" key="1">
    <citation type="submission" date="2017-06" db="EMBL/GenBank/DDBJ databases">
        <title>Genome sequencing of cyanobaciteial culture collection at National Institute for Environmental Studies (NIES).</title>
        <authorList>
            <person name="Hirose Y."/>
            <person name="Shimura Y."/>
            <person name="Fujisawa T."/>
            <person name="Nakamura Y."/>
            <person name="Kawachi M."/>
        </authorList>
    </citation>
    <scope>NUCLEOTIDE SEQUENCE [LARGE SCALE GENOMIC DNA]</scope>
    <source>
        <strain evidence="3 4">NIES-2135</strain>
    </source>
</reference>
<feature type="domain" description="Peptidase C39-like" evidence="2">
    <location>
        <begin position="376"/>
        <end position="500"/>
    </location>
</feature>
<dbReference type="InterPro" id="IPR038765">
    <property type="entry name" value="Papain-like_cys_pep_sf"/>
</dbReference>
<evidence type="ECO:0000256" key="1">
    <source>
        <dbReference type="SAM" id="MobiDB-lite"/>
    </source>
</evidence>
<dbReference type="AlphaFoldDB" id="A0A1Z4JQ50"/>
<keyword evidence="4" id="KW-1185">Reference proteome</keyword>
<dbReference type="Proteomes" id="UP000217895">
    <property type="component" value="Chromosome"/>
</dbReference>
<feature type="region of interest" description="Disordered" evidence="1">
    <location>
        <begin position="1"/>
        <end position="24"/>
    </location>
</feature>
<evidence type="ECO:0000313" key="4">
    <source>
        <dbReference type="Proteomes" id="UP000217895"/>
    </source>
</evidence>
<dbReference type="Pfam" id="PF13529">
    <property type="entry name" value="Peptidase_C39_2"/>
    <property type="match status" value="1"/>
</dbReference>
<dbReference type="EMBL" id="AP018203">
    <property type="protein sequence ID" value="BAY58768.1"/>
    <property type="molecule type" value="Genomic_DNA"/>
</dbReference>
<feature type="compositionally biased region" description="Polar residues" evidence="1">
    <location>
        <begin position="1"/>
        <end position="12"/>
    </location>
</feature>
<sequence>MTDSTIATESLTSGGGSAPPTYAGPQEVLVNKPVVLKGSYDARRIRRITVMAEDKFNLGVTLNNGTWQVSMPRGFSTPGARWLRLKGFDGSNKLVENRVFYITVSRDPLTVGQALTVKVLRDTFFKVSTDDSSRLNNQQKILVKAGQTYTVNRYGFIDGHLKLDLASAIAPIGNFGYFYEDHVQLSKGSQIFRFSLDDVPDIPLAAQLLIRQTTFLKTSAADSSALAANQRTQVLEGQVFQIIGYAFTQGHFRVTLKDPIPGFGNRGFIFWQYAQIKRNGKEIPYDSSSLTVTALRDTIIKKRPVESSQLQPDERATFNANQFYSVSSYMIEGGHIKVSLNEELPGFGNTGYLFPDFVRMSRGNRSFNPIPGTVELNVPYFSQRDNPRFYWSTCNVTSIAMCMYYLGTRARWGSQLEDELLQWCFNKDGQGSQINHNTLTNLINAYGYDGIFSTRWTFRDIREELINGRPVVLCGMFTSYGHIVTVIGYTPDGFIVNDPWGDALTGYSNTEGRKLLYPYGYTNRVCGPDGEVWAHFIRRR</sequence>
<organism evidence="3 4">
    <name type="scientific">Leptolyngbya boryana NIES-2135</name>
    <dbReference type="NCBI Taxonomy" id="1973484"/>
    <lineage>
        <taxon>Bacteria</taxon>
        <taxon>Bacillati</taxon>
        <taxon>Cyanobacteriota</taxon>
        <taxon>Cyanophyceae</taxon>
        <taxon>Leptolyngbyales</taxon>
        <taxon>Leptolyngbyaceae</taxon>
        <taxon>Leptolyngbya group</taxon>
        <taxon>Leptolyngbya</taxon>
    </lineage>
</organism>
<protein>
    <recommendedName>
        <fullName evidence="2">Peptidase C39-like domain-containing protein</fullName>
    </recommendedName>
</protein>